<sequence length="425" mass="49045">MAEAEQARGHPHQKGLPTELWKTIFHEATKFPYKDEFTTNPYAYFPFSWSSQAYFPTKEMESILQTRFTIILVCKTWYTLGIADLYSHVYFNPTSPMSKSLHRVFAKKVSLIAHVRRLTLRPPRVYYSKWFKRRAQSGYMKMAIAIISSLPRLRVLDASPEIAAVLPIKRLSSTVQVVAIAAWDYGHSLSRLPQVTRPISAIAWQAVHVLLLDVAVFHRGMLDTQVNFQSVIRFALRDEKDSIESKDMDWETVGRIFDNWAFPSLQRVVIKSIDWPTMSTFLQRHSMTLQSLYFESGRVRLERVSAWQTEALILPHLRELKLKTIKNLFPYLNLDLIALESFEFDCILIIQEGLPHTLDLLGRYQTLKSCRIYGHFSPDLALANRLLEHVVDQLATLRKRGVTVEIHSTCCWNPTLACKGECCPP</sequence>
<reference evidence="1 2" key="1">
    <citation type="submission" date="2014-04" db="EMBL/GenBank/DDBJ databases">
        <authorList>
            <consortium name="DOE Joint Genome Institute"/>
            <person name="Kuo A."/>
            <person name="Zuccaro A."/>
            <person name="Kohler A."/>
            <person name="Nagy L.G."/>
            <person name="Floudas D."/>
            <person name="Copeland A."/>
            <person name="Barry K.W."/>
            <person name="Cichocki N."/>
            <person name="Veneault-Fourrey C."/>
            <person name="LaButti K."/>
            <person name="Lindquist E.A."/>
            <person name="Lipzen A."/>
            <person name="Lundell T."/>
            <person name="Morin E."/>
            <person name="Murat C."/>
            <person name="Sun H."/>
            <person name="Tunlid A."/>
            <person name="Henrissat B."/>
            <person name="Grigoriev I.V."/>
            <person name="Hibbett D.S."/>
            <person name="Martin F."/>
            <person name="Nordberg H.P."/>
            <person name="Cantor M.N."/>
            <person name="Hua S.X."/>
        </authorList>
    </citation>
    <scope>NUCLEOTIDE SEQUENCE [LARGE SCALE GENOMIC DNA]</scope>
    <source>
        <strain evidence="1 2">MAFF 305830</strain>
    </source>
</reference>
<reference evidence="2" key="2">
    <citation type="submission" date="2015-01" db="EMBL/GenBank/DDBJ databases">
        <title>Evolutionary Origins and Diversification of the Mycorrhizal Mutualists.</title>
        <authorList>
            <consortium name="DOE Joint Genome Institute"/>
            <consortium name="Mycorrhizal Genomics Consortium"/>
            <person name="Kohler A."/>
            <person name="Kuo A."/>
            <person name="Nagy L.G."/>
            <person name="Floudas D."/>
            <person name="Copeland A."/>
            <person name="Barry K.W."/>
            <person name="Cichocki N."/>
            <person name="Veneault-Fourrey C."/>
            <person name="LaButti K."/>
            <person name="Lindquist E.A."/>
            <person name="Lipzen A."/>
            <person name="Lundell T."/>
            <person name="Morin E."/>
            <person name="Murat C."/>
            <person name="Riley R."/>
            <person name="Ohm R."/>
            <person name="Sun H."/>
            <person name="Tunlid A."/>
            <person name="Henrissat B."/>
            <person name="Grigoriev I.V."/>
            <person name="Hibbett D.S."/>
            <person name="Martin F."/>
        </authorList>
    </citation>
    <scope>NUCLEOTIDE SEQUENCE [LARGE SCALE GENOMIC DNA]</scope>
    <source>
        <strain evidence="2">MAFF 305830</strain>
    </source>
</reference>
<dbReference type="EMBL" id="KN824458">
    <property type="protein sequence ID" value="KIM20230.1"/>
    <property type="molecule type" value="Genomic_DNA"/>
</dbReference>
<gene>
    <name evidence="1" type="ORF">M408DRAFT_30532</name>
</gene>
<evidence type="ECO:0000313" key="1">
    <source>
        <dbReference type="EMBL" id="KIM20230.1"/>
    </source>
</evidence>
<protein>
    <recommendedName>
        <fullName evidence="3">F-box domain-containing protein</fullName>
    </recommendedName>
</protein>
<organism evidence="1 2">
    <name type="scientific">Serendipita vermifera MAFF 305830</name>
    <dbReference type="NCBI Taxonomy" id="933852"/>
    <lineage>
        <taxon>Eukaryota</taxon>
        <taxon>Fungi</taxon>
        <taxon>Dikarya</taxon>
        <taxon>Basidiomycota</taxon>
        <taxon>Agaricomycotina</taxon>
        <taxon>Agaricomycetes</taxon>
        <taxon>Sebacinales</taxon>
        <taxon>Serendipitaceae</taxon>
        <taxon>Serendipita</taxon>
    </lineage>
</organism>
<name>A0A0C3A6G8_SERVB</name>
<evidence type="ECO:0000313" key="2">
    <source>
        <dbReference type="Proteomes" id="UP000054097"/>
    </source>
</evidence>
<dbReference type="Proteomes" id="UP000054097">
    <property type="component" value="Unassembled WGS sequence"/>
</dbReference>
<accession>A0A0C3A6G8</accession>
<proteinExistence type="predicted"/>
<dbReference type="AlphaFoldDB" id="A0A0C3A6G8"/>
<dbReference type="OrthoDB" id="3232644at2759"/>
<dbReference type="HOGENOM" id="CLU_649185_0_0_1"/>
<evidence type="ECO:0008006" key="3">
    <source>
        <dbReference type="Google" id="ProtNLM"/>
    </source>
</evidence>
<keyword evidence="2" id="KW-1185">Reference proteome</keyword>